<dbReference type="PANTHER" id="PTHR33993:SF14">
    <property type="entry name" value="GB|AAF24581.1"/>
    <property type="match status" value="1"/>
</dbReference>
<dbReference type="InterPro" id="IPR029068">
    <property type="entry name" value="Glyas_Bleomycin-R_OHBP_Dase"/>
</dbReference>
<proteinExistence type="predicted"/>
<dbReference type="SUPFAM" id="SSF54593">
    <property type="entry name" value="Glyoxalase/Bleomycin resistance protein/Dihydroxybiphenyl dioxygenase"/>
    <property type="match status" value="1"/>
</dbReference>
<evidence type="ECO:0000313" key="3">
    <source>
        <dbReference type="Proteomes" id="UP000199233"/>
    </source>
</evidence>
<name>A0A1H9HX24_9GAMM</name>
<reference evidence="2 3" key="1">
    <citation type="submission" date="2016-10" db="EMBL/GenBank/DDBJ databases">
        <authorList>
            <person name="de Groot N.N."/>
        </authorList>
    </citation>
    <scope>NUCLEOTIDE SEQUENCE [LARGE SCALE GENOMIC DNA]</scope>
    <source>
        <strain evidence="2 3">DSM 25927</strain>
    </source>
</reference>
<gene>
    <name evidence="2" type="ORF">SAMN04488038_10970</name>
</gene>
<dbReference type="Gene3D" id="3.10.180.10">
    <property type="entry name" value="2,3-Dihydroxybiphenyl 1,2-Dioxygenase, domain 1"/>
    <property type="match status" value="1"/>
</dbReference>
<dbReference type="PROSITE" id="PS51819">
    <property type="entry name" value="VOC"/>
    <property type="match status" value="1"/>
</dbReference>
<organism evidence="2 3">
    <name type="scientific">Solimonas aquatica</name>
    <dbReference type="NCBI Taxonomy" id="489703"/>
    <lineage>
        <taxon>Bacteria</taxon>
        <taxon>Pseudomonadati</taxon>
        <taxon>Pseudomonadota</taxon>
        <taxon>Gammaproteobacteria</taxon>
        <taxon>Nevskiales</taxon>
        <taxon>Nevskiaceae</taxon>
        <taxon>Solimonas</taxon>
    </lineage>
</organism>
<accession>A0A1H9HX24</accession>
<dbReference type="InterPro" id="IPR037523">
    <property type="entry name" value="VOC_core"/>
</dbReference>
<dbReference type="Proteomes" id="UP000199233">
    <property type="component" value="Unassembled WGS sequence"/>
</dbReference>
<keyword evidence="3" id="KW-1185">Reference proteome</keyword>
<dbReference type="InterPro" id="IPR041581">
    <property type="entry name" value="Glyoxalase_6"/>
</dbReference>
<feature type="domain" description="VOC" evidence="1">
    <location>
        <begin position="4"/>
        <end position="112"/>
    </location>
</feature>
<dbReference type="PANTHER" id="PTHR33993">
    <property type="entry name" value="GLYOXALASE-RELATED"/>
    <property type="match status" value="1"/>
</dbReference>
<dbReference type="Pfam" id="PF18029">
    <property type="entry name" value="Glyoxalase_6"/>
    <property type="match status" value="1"/>
</dbReference>
<evidence type="ECO:0000313" key="2">
    <source>
        <dbReference type="EMBL" id="SEQ66891.1"/>
    </source>
</evidence>
<dbReference type="STRING" id="489703.SAMN04488038_10970"/>
<sequence>MILGLRTAIYPAPDLAAAKRFYSAVLGVEPYYDQPYYVGYELAGFELGLLPDAEPGSTGVKAYWGVADIEAELARLLSLGAKPHEPVQDVGEGIRVASVLDPFGNRFSLIQNPHFDPAKVR</sequence>
<dbReference type="EMBL" id="FOFS01000009">
    <property type="protein sequence ID" value="SEQ66891.1"/>
    <property type="molecule type" value="Genomic_DNA"/>
</dbReference>
<dbReference type="AlphaFoldDB" id="A0A1H9HX24"/>
<dbReference type="RefSeq" id="WP_093286797.1">
    <property type="nucleotide sequence ID" value="NZ_FOFS01000009.1"/>
</dbReference>
<dbReference type="InterPro" id="IPR052164">
    <property type="entry name" value="Anthracycline_SecMetBiosynth"/>
</dbReference>
<dbReference type="OrthoDB" id="9794917at2"/>
<evidence type="ECO:0000259" key="1">
    <source>
        <dbReference type="PROSITE" id="PS51819"/>
    </source>
</evidence>
<protein>
    <recommendedName>
        <fullName evidence="1">VOC domain-containing protein</fullName>
    </recommendedName>
</protein>